<name>A0AAV7DQ07_ARIFI</name>
<keyword evidence="3" id="KW-1185">Reference proteome</keyword>
<dbReference type="Proteomes" id="UP000825729">
    <property type="component" value="Unassembled WGS sequence"/>
</dbReference>
<reference evidence="2 3" key="1">
    <citation type="submission" date="2021-07" db="EMBL/GenBank/DDBJ databases">
        <title>The Aristolochia fimbriata genome: insights into angiosperm evolution, floral development and chemical biosynthesis.</title>
        <authorList>
            <person name="Jiao Y."/>
        </authorList>
    </citation>
    <scope>NUCLEOTIDE SEQUENCE [LARGE SCALE GENOMIC DNA]</scope>
    <source>
        <strain evidence="2">IBCAS-2021</strain>
        <tissue evidence="2">Leaf</tissue>
    </source>
</reference>
<evidence type="ECO:0000256" key="1">
    <source>
        <dbReference type="SAM" id="MobiDB-lite"/>
    </source>
</evidence>
<dbReference type="AlphaFoldDB" id="A0AAV7DQ07"/>
<feature type="region of interest" description="Disordered" evidence="1">
    <location>
        <begin position="1"/>
        <end position="24"/>
    </location>
</feature>
<feature type="region of interest" description="Disordered" evidence="1">
    <location>
        <begin position="158"/>
        <end position="216"/>
    </location>
</feature>
<dbReference type="EMBL" id="JAINDJ010000042">
    <property type="protein sequence ID" value="KAG9438645.1"/>
    <property type="molecule type" value="Genomic_DNA"/>
</dbReference>
<organism evidence="2 3">
    <name type="scientific">Aristolochia fimbriata</name>
    <name type="common">White veined hardy Dutchman's pipe vine</name>
    <dbReference type="NCBI Taxonomy" id="158543"/>
    <lineage>
        <taxon>Eukaryota</taxon>
        <taxon>Viridiplantae</taxon>
        <taxon>Streptophyta</taxon>
        <taxon>Embryophyta</taxon>
        <taxon>Tracheophyta</taxon>
        <taxon>Spermatophyta</taxon>
        <taxon>Magnoliopsida</taxon>
        <taxon>Magnoliidae</taxon>
        <taxon>Piperales</taxon>
        <taxon>Aristolochiaceae</taxon>
        <taxon>Aristolochia</taxon>
    </lineage>
</organism>
<comment type="caution">
    <text evidence="2">The sequence shown here is derived from an EMBL/GenBank/DDBJ whole genome shotgun (WGS) entry which is preliminary data.</text>
</comment>
<protein>
    <submittedName>
        <fullName evidence="2">Uncharacterized protein</fullName>
    </submittedName>
</protein>
<sequence>MSALPIIVKQNSPKSKLDRRHRRPPACRPTLGAFRLPRARCRGGGPLAGLVGGGALKHNSDRRFESFAGDLNLRRGIVSGRVALLPRSTEFSPPCRTDSSLPSRARAVGPKHIKENKNVERRGFPTFGAAVAVPSHPRQPAGLLSQRESSQVPVVLGAKRGGGAGARPRRQEALTGAEARGHSRHAKGKRRQALDSDKKKKVLVAAPGTEGKAEPR</sequence>
<gene>
    <name evidence="2" type="ORF">H6P81_021421</name>
</gene>
<feature type="compositionally biased region" description="Basic residues" evidence="1">
    <location>
        <begin position="182"/>
        <end position="191"/>
    </location>
</feature>
<evidence type="ECO:0000313" key="2">
    <source>
        <dbReference type="EMBL" id="KAG9438645.1"/>
    </source>
</evidence>
<accession>A0AAV7DQ07</accession>
<evidence type="ECO:0000313" key="3">
    <source>
        <dbReference type="Proteomes" id="UP000825729"/>
    </source>
</evidence>
<proteinExistence type="predicted"/>